<dbReference type="RefSeq" id="WP_115585596.1">
    <property type="nucleotide sequence ID" value="NZ_CP025544.1"/>
</dbReference>
<evidence type="ECO:0000256" key="1">
    <source>
        <dbReference type="SAM" id="Phobius"/>
    </source>
</evidence>
<keyword evidence="1" id="KW-0812">Transmembrane</keyword>
<keyword evidence="1" id="KW-1133">Transmembrane helix</keyword>
<organism evidence="2 3">
    <name type="scientific">Candidatus Chromulinivorax destructor</name>
    <dbReference type="NCBI Taxonomy" id="2066483"/>
    <lineage>
        <taxon>Bacteria</taxon>
        <taxon>Candidatus Babelota</taxon>
        <taxon>Candidatus Babeliae</taxon>
        <taxon>Candidatus Babeliales</taxon>
        <taxon>Candidatus Chromulinivoraceae</taxon>
        <taxon>Candidatus Chromulinivorax</taxon>
    </lineage>
</organism>
<name>A0A345ZBB4_9BACT</name>
<feature type="transmembrane region" description="Helical" evidence="1">
    <location>
        <begin position="6"/>
        <end position="24"/>
    </location>
</feature>
<sequence>MIFLNFIFQVLNFFVLITVFYYAIQRLIIPAVVKMIELYDIFIQSLKHDRQEVIADYQVILKEIDTQEQQFELMQDKFLAWEKKCQQDRSQRLAEQKKIEQSLQDRFIIRSQVIMNELAIKEQLPYILAQVTEQLQLKYQAAEFQKKYTQDLIDGMKEQL</sequence>
<accession>A0A345ZBB4</accession>
<gene>
    <name evidence="2" type="ORF">C0J27_02380</name>
</gene>
<proteinExistence type="predicted"/>
<reference evidence="2 3" key="1">
    <citation type="submission" date="2017-12" db="EMBL/GenBank/DDBJ databases">
        <title>Chromulinavorax destructans is a abundant pathogen of dominant heterotrophic picoflagllates.</title>
        <authorList>
            <person name="Deeg C.M."/>
            <person name="Zimmer M."/>
            <person name="Suttle C.A."/>
        </authorList>
    </citation>
    <scope>NUCLEOTIDE SEQUENCE [LARGE SCALE GENOMIC DNA]</scope>
    <source>
        <strain evidence="2 3">SeV1</strain>
    </source>
</reference>
<evidence type="ECO:0000313" key="3">
    <source>
        <dbReference type="Proteomes" id="UP000254834"/>
    </source>
</evidence>
<keyword evidence="3" id="KW-1185">Reference proteome</keyword>
<keyword evidence="1" id="KW-0472">Membrane</keyword>
<dbReference type="Proteomes" id="UP000254834">
    <property type="component" value="Chromosome"/>
</dbReference>
<protein>
    <submittedName>
        <fullName evidence="2">Uncharacterized protein</fullName>
    </submittedName>
</protein>
<dbReference type="EMBL" id="CP025544">
    <property type="protein sequence ID" value="AXK60581.1"/>
    <property type="molecule type" value="Genomic_DNA"/>
</dbReference>
<evidence type="ECO:0000313" key="2">
    <source>
        <dbReference type="EMBL" id="AXK60581.1"/>
    </source>
</evidence>
<dbReference type="KEGG" id="cdes:C0J27_02380"/>
<dbReference type="AlphaFoldDB" id="A0A345ZBB4"/>